<keyword evidence="4 7" id="KW-1133">Transmembrane helix</keyword>
<feature type="transmembrane region" description="Helical" evidence="7">
    <location>
        <begin position="256"/>
        <end position="281"/>
    </location>
</feature>
<dbReference type="InterPro" id="IPR017039">
    <property type="entry name" value="Virul_fac_BrkB"/>
</dbReference>
<feature type="transmembrane region" description="Helical" evidence="7">
    <location>
        <begin position="293"/>
        <end position="313"/>
    </location>
</feature>
<dbReference type="AlphaFoldDB" id="A0A517P9S9"/>
<dbReference type="EMBL" id="CP036265">
    <property type="protein sequence ID" value="QDT16124.1"/>
    <property type="molecule type" value="Genomic_DNA"/>
</dbReference>
<feature type="region of interest" description="Disordered" evidence="6">
    <location>
        <begin position="373"/>
        <end position="437"/>
    </location>
</feature>
<dbReference type="PANTHER" id="PTHR30213">
    <property type="entry name" value="INNER MEMBRANE PROTEIN YHJD"/>
    <property type="match status" value="1"/>
</dbReference>
<feature type="region of interest" description="Disordered" evidence="6">
    <location>
        <begin position="1"/>
        <end position="61"/>
    </location>
</feature>
<evidence type="ECO:0000256" key="7">
    <source>
        <dbReference type="SAM" id="Phobius"/>
    </source>
</evidence>
<dbReference type="NCBIfam" id="TIGR00765">
    <property type="entry name" value="yihY_not_rbn"/>
    <property type="match status" value="1"/>
</dbReference>
<sequence>MGAVPNRRAFGRADRSAGSSRSRPSRYHPDALVRRVSLPAPVPATPAPPAKLLKPSGEGPSDDYRRVTFRQMWNLGGLTLWECGNRAVAGYREHKLEHRAVYFAFYALFSLAPALIVAVSTIVLTTSDEVGRNLLEGLRTTVSESLPGDASMLVNTLISAEAAALRENTNVYLVGFGWVFLAYSGRVALLTVSSGLDAAYGVDKRRHFWHRNAIAVGIIMLTVFSLLALSVVLQFATDELLMRLGGSERFTWARTVAIYGFKWVFAIAFLLAAVSLVYTFVPSCRLRWTPLSPGGALFAATFLVSTQAFRLYIQTFGRYSDTYGVLAGVVVLMTWLWLTGTLLLFGGQVNSVIHRHVLAELFQKDREASRAARKYPPIGAISDPTPEEVDEEIRHDEAEAKESDAREKEAREHAAEGGESDERVGAVKATAKTGAAP</sequence>
<name>A0A517P9S9_9PLAN</name>
<organism evidence="8 9">
    <name type="scientific">Alienimonas californiensis</name>
    <dbReference type="NCBI Taxonomy" id="2527989"/>
    <lineage>
        <taxon>Bacteria</taxon>
        <taxon>Pseudomonadati</taxon>
        <taxon>Planctomycetota</taxon>
        <taxon>Planctomycetia</taxon>
        <taxon>Planctomycetales</taxon>
        <taxon>Planctomycetaceae</taxon>
        <taxon>Alienimonas</taxon>
    </lineage>
</organism>
<keyword evidence="2" id="KW-1003">Cell membrane</keyword>
<evidence type="ECO:0000313" key="9">
    <source>
        <dbReference type="Proteomes" id="UP000318741"/>
    </source>
</evidence>
<dbReference type="KEGG" id="acaf:CA12_22220"/>
<evidence type="ECO:0000256" key="4">
    <source>
        <dbReference type="ARBA" id="ARBA00022989"/>
    </source>
</evidence>
<evidence type="ECO:0000256" key="2">
    <source>
        <dbReference type="ARBA" id="ARBA00022475"/>
    </source>
</evidence>
<keyword evidence="3 7" id="KW-0812">Transmembrane</keyword>
<dbReference type="GO" id="GO:0005886">
    <property type="term" value="C:plasma membrane"/>
    <property type="evidence" value="ECO:0007669"/>
    <property type="project" value="UniProtKB-SubCell"/>
</dbReference>
<feature type="transmembrane region" description="Helical" evidence="7">
    <location>
        <begin position="325"/>
        <end position="345"/>
    </location>
</feature>
<feature type="compositionally biased region" description="Low complexity" evidence="6">
    <location>
        <begin position="426"/>
        <end position="437"/>
    </location>
</feature>
<feature type="transmembrane region" description="Helical" evidence="7">
    <location>
        <begin position="213"/>
        <end position="236"/>
    </location>
</feature>
<dbReference type="PANTHER" id="PTHR30213:SF0">
    <property type="entry name" value="UPF0761 MEMBRANE PROTEIN YIHY"/>
    <property type="match status" value="1"/>
</dbReference>
<evidence type="ECO:0000313" key="8">
    <source>
        <dbReference type="EMBL" id="QDT16124.1"/>
    </source>
</evidence>
<feature type="compositionally biased region" description="Pro residues" evidence="6">
    <location>
        <begin position="40"/>
        <end position="49"/>
    </location>
</feature>
<protein>
    <submittedName>
        <fullName evidence="8">Uncharacterized protein</fullName>
    </submittedName>
</protein>
<dbReference type="Pfam" id="PF03631">
    <property type="entry name" value="Virul_fac_BrkB"/>
    <property type="match status" value="1"/>
</dbReference>
<keyword evidence="9" id="KW-1185">Reference proteome</keyword>
<evidence type="ECO:0000256" key="1">
    <source>
        <dbReference type="ARBA" id="ARBA00004651"/>
    </source>
</evidence>
<comment type="subcellular location">
    <subcellularLocation>
        <location evidence="1">Cell membrane</location>
        <topology evidence="1">Multi-pass membrane protein</topology>
    </subcellularLocation>
</comment>
<proteinExistence type="predicted"/>
<feature type="transmembrane region" description="Helical" evidence="7">
    <location>
        <begin position="100"/>
        <end position="124"/>
    </location>
</feature>
<feature type="compositionally biased region" description="Basic and acidic residues" evidence="6">
    <location>
        <begin position="392"/>
        <end position="425"/>
    </location>
</feature>
<dbReference type="OrthoDB" id="9775903at2"/>
<dbReference type="Proteomes" id="UP000318741">
    <property type="component" value="Chromosome"/>
</dbReference>
<evidence type="ECO:0000256" key="6">
    <source>
        <dbReference type="SAM" id="MobiDB-lite"/>
    </source>
</evidence>
<accession>A0A517P9S9</accession>
<evidence type="ECO:0000256" key="3">
    <source>
        <dbReference type="ARBA" id="ARBA00022692"/>
    </source>
</evidence>
<feature type="transmembrane region" description="Helical" evidence="7">
    <location>
        <begin position="171"/>
        <end position="192"/>
    </location>
</feature>
<evidence type="ECO:0000256" key="5">
    <source>
        <dbReference type="ARBA" id="ARBA00023136"/>
    </source>
</evidence>
<gene>
    <name evidence="8" type="ORF">CA12_22220</name>
</gene>
<keyword evidence="5 7" id="KW-0472">Membrane</keyword>
<reference evidence="8 9" key="1">
    <citation type="submission" date="2019-02" db="EMBL/GenBank/DDBJ databases">
        <title>Deep-cultivation of Planctomycetes and their phenomic and genomic characterization uncovers novel biology.</title>
        <authorList>
            <person name="Wiegand S."/>
            <person name="Jogler M."/>
            <person name="Boedeker C."/>
            <person name="Pinto D."/>
            <person name="Vollmers J."/>
            <person name="Rivas-Marin E."/>
            <person name="Kohn T."/>
            <person name="Peeters S.H."/>
            <person name="Heuer A."/>
            <person name="Rast P."/>
            <person name="Oberbeckmann S."/>
            <person name="Bunk B."/>
            <person name="Jeske O."/>
            <person name="Meyerdierks A."/>
            <person name="Storesund J.E."/>
            <person name="Kallscheuer N."/>
            <person name="Luecker S."/>
            <person name="Lage O.M."/>
            <person name="Pohl T."/>
            <person name="Merkel B.J."/>
            <person name="Hornburger P."/>
            <person name="Mueller R.-W."/>
            <person name="Bruemmer F."/>
            <person name="Labrenz M."/>
            <person name="Spormann A.M."/>
            <person name="Op den Camp H."/>
            <person name="Overmann J."/>
            <person name="Amann R."/>
            <person name="Jetten M.S.M."/>
            <person name="Mascher T."/>
            <person name="Medema M.H."/>
            <person name="Devos D.P."/>
            <person name="Kaster A.-K."/>
            <person name="Ovreas L."/>
            <person name="Rohde M."/>
            <person name="Galperin M.Y."/>
            <person name="Jogler C."/>
        </authorList>
    </citation>
    <scope>NUCLEOTIDE SEQUENCE [LARGE SCALE GENOMIC DNA]</scope>
    <source>
        <strain evidence="8 9">CA12</strain>
    </source>
</reference>